<protein>
    <recommendedName>
        <fullName evidence="3">Thioredoxin-like fold domain-containing protein</fullName>
    </recommendedName>
</protein>
<comment type="caution">
    <text evidence="1">The sequence shown here is derived from an EMBL/GenBank/DDBJ whole genome shotgun (WGS) entry which is preliminary data.</text>
</comment>
<reference evidence="1 2" key="1">
    <citation type="submission" date="2020-08" db="EMBL/GenBank/DDBJ databases">
        <title>Functional genomics of gut bacteria from endangered species of beetles.</title>
        <authorList>
            <person name="Carlos-Shanley C."/>
        </authorList>
    </citation>
    <scope>NUCLEOTIDE SEQUENCE [LARGE SCALE GENOMIC DNA]</scope>
    <source>
        <strain evidence="1 2">S00124</strain>
    </source>
</reference>
<dbReference type="InterPro" id="IPR036249">
    <property type="entry name" value="Thioredoxin-like_sf"/>
</dbReference>
<dbReference type="Gene3D" id="3.40.30.10">
    <property type="entry name" value="Glutaredoxin"/>
    <property type="match status" value="1"/>
</dbReference>
<sequence length="162" mass="17390">MIGRRDAMLGLFIGQATGAWAMQAQALDASEQLLPTTDDLQQSLAFATRQGQPLVVLATLHGCPFCKVARENYLFPASKEGAVVTQIHFLSRMPLRDCAGRATSHGQVVKDLGIGVAPTVLFYGRGGKELAPRLTAGSTSDFYGAYLDERLAQARASFQSTN</sequence>
<keyword evidence="2" id="KW-1185">Reference proteome</keyword>
<dbReference type="SUPFAM" id="SSF52833">
    <property type="entry name" value="Thioredoxin-like"/>
    <property type="match status" value="1"/>
</dbReference>
<gene>
    <name evidence="1" type="ORF">HNP33_003891</name>
</gene>
<organism evidence="1 2">
    <name type="scientific">Comamonas odontotermitis</name>
    <dbReference type="NCBI Taxonomy" id="379895"/>
    <lineage>
        <taxon>Bacteria</taxon>
        <taxon>Pseudomonadati</taxon>
        <taxon>Pseudomonadota</taxon>
        <taxon>Betaproteobacteria</taxon>
        <taxon>Burkholderiales</taxon>
        <taxon>Comamonadaceae</taxon>
        <taxon>Comamonas</taxon>
    </lineage>
</organism>
<evidence type="ECO:0000313" key="2">
    <source>
        <dbReference type="Proteomes" id="UP000562492"/>
    </source>
</evidence>
<name>A0ABR6RKR3_9BURK</name>
<accession>A0ABR6RKR3</accession>
<proteinExistence type="predicted"/>
<evidence type="ECO:0000313" key="1">
    <source>
        <dbReference type="EMBL" id="MBB6579775.1"/>
    </source>
</evidence>
<dbReference type="Proteomes" id="UP000562492">
    <property type="component" value="Unassembled WGS sequence"/>
</dbReference>
<evidence type="ECO:0008006" key="3">
    <source>
        <dbReference type="Google" id="ProtNLM"/>
    </source>
</evidence>
<dbReference type="EMBL" id="JACHKZ010000038">
    <property type="protein sequence ID" value="MBB6579775.1"/>
    <property type="molecule type" value="Genomic_DNA"/>
</dbReference>
<dbReference type="RefSeq" id="WP_184711430.1">
    <property type="nucleotide sequence ID" value="NZ_JACHKZ010000038.1"/>
</dbReference>